<name>A0A1H4BVZ4_9GAMM</name>
<dbReference type="PANTHER" id="PTHR11373">
    <property type="entry name" value="DEOXYNUCLEOSIDE TRIPHOSPHATE TRIPHOSPHOHYDROLASE"/>
    <property type="match status" value="1"/>
</dbReference>
<evidence type="ECO:0000313" key="2">
    <source>
        <dbReference type="EMBL" id="SEA52306.1"/>
    </source>
</evidence>
<dbReference type="EMBL" id="FNRJ01000004">
    <property type="protein sequence ID" value="SEA52306.1"/>
    <property type="molecule type" value="Genomic_DNA"/>
</dbReference>
<reference evidence="3" key="1">
    <citation type="submission" date="2016-10" db="EMBL/GenBank/DDBJ databases">
        <authorList>
            <person name="Varghese N."/>
            <person name="Submissions S."/>
        </authorList>
    </citation>
    <scope>NUCLEOTIDE SEQUENCE [LARGE SCALE GENOMIC DNA]</scope>
    <source>
        <strain evidence="3">DSM 11526</strain>
    </source>
</reference>
<dbReference type="CDD" id="cd00077">
    <property type="entry name" value="HDc"/>
    <property type="match status" value="1"/>
</dbReference>
<dbReference type="InterPro" id="IPR006674">
    <property type="entry name" value="HD_domain"/>
</dbReference>
<sequence>MISVTDNKKDREAELFQVPSAGTLSGWVKQVAQEPQARHIIESKPFQRLKNISFLGALDHVASTHRLAKTPRTRAHHSLYVAALARFVAHHRGYSDELGRHLVAAGLLHDIGHPPLSHSVEPYLKQKFGYGHHEMGEMVLRGKYHSSRKLSQLLGQSLDINFINELISGKAKEEDGGDLFSSPINIDTIEGIIRSYRYLTEAPSVLDPLKVAYASFVDSNEARFKTLDAFWRLKGFIYNNVITRDIGLIADQYSQVYFADVGTPLDEMELFENERHWQHKHQQFFSQLSSIRSVVDTPDALQNQKLQYKQRSYTIEQERMSLQRYKSDKVTVQVSITTKRYMHQKQLSVFQDNQG</sequence>
<feature type="domain" description="HD/PDEase" evidence="1">
    <location>
        <begin position="70"/>
        <end position="310"/>
    </location>
</feature>
<dbReference type="InterPro" id="IPR050135">
    <property type="entry name" value="dGTPase-like"/>
</dbReference>
<accession>A0A1H4BVZ4</accession>
<proteinExistence type="predicted"/>
<dbReference type="GO" id="GO:0006203">
    <property type="term" value="P:dGTP catabolic process"/>
    <property type="evidence" value="ECO:0007669"/>
    <property type="project" value="TreeGrafter"/>
</dbReference>
<dbReference type="STRING" id="1122198.SAMN02745729_10486"/>
<dbReference type="PANTHER" id="PTHR11373:SF4">
    <property type="entry name" value="DEOXYNUCLEOSIDE TRIPHOSPHATE TRIPHOSPHOHYDROLASE SAMHD1"/>
    <property type="match status" value="1"/>
</dbReference>
<protein>
    <recommendedName>
        <fullName evidence="1">HD/PDEase domain-containing protein</fullName>
    </recommendedName>
</protein>
<dbReference type="Pfam" id="PF01966">
    <property type="entry name" value="HD"/>
    <property type="match status" value="1"/>
</dbReference>
<dbReference type="GO" id="GO:0008832">
    <property type="term" value="F:dGTPase activity"/>
    <property type="evidence" value="ECO:0007669"/>
    <property type="project" value="TreeGrafter"/>
</dbReference>
<keyword evidence="3" id="KW-1185">Reference proteome</keyword>
<dbReference type="Gene3D" id="1.10.3210.10">
    <property type="entry name" value="Hypothetical protein af1432"/>
    <property type="match status" value="1"/>
</dbReference>
<dbReference type="InterPro" id="IPR003607">
    <property type="entry name" value="HD/PDEase_dom"/>
</dbReference>
<dbReference type="Proteomes" id="UP000242469">
    <property type="component" value="Unassembled WGS sequence"/>
</dbReference>
<organism evidence="2 3">
    <name type="scientific">Marinobacterium iners DSM 11526</name>
    <dbReference type="NCBI Taxonomy" id="1122198"/>
    <lineage>
        <taxon>Bacteria</taxon>
        <taxon>Pseudomonadati</taxon>
        <taxon>Pseudomonadota</taxon>
        <taxon>Gammaproteobacteria</taxon>
        <taxon>Oceanospirillales</taxon>
        <taxon>Oceanospirillaceae</taxon>
        <taxon>Marinobacterium</taxon>
    </lineage>
</organism>
<gene>
    <name evidence="2" type="ORF">SAMN02745729_10486</name>
</gene>
<evidence type="ECO:0000259" key="1">
    <source>
        <dbReference type="SMART" id="SM00471"/>
    </source>
</evidence>
<dbReference type="SUPFAM" id="SSF109604">
    <property type="entry name" value="HD-domain/PDEase-like"/>
    <property type="match status" value="1"/>
</dbReference>
<dbReference type="AlphaFoldDB" id="A0A1H4BVZ4"/>
<dbReference type="SMART" id="SM00471">
    <property type="entry name" value="HDc"/>
    <property type="match status" value="1"/>
</dbReference>
<evidence type="ECO:0000313" key="3">
    <source>
        <dbReference type="Proteomes" id="UP000242469"/>
    </source>
</evidence>